<name>A0A9K3Q443_9STRA</name>
<dbReference type="EMBL" id="JAGRRH010000004">
    <property type="protein sequence ID" value="KAG7370677.1"/>
    <property type="molecule type" value="Genomic_DNA"/>
</dbReference>
<sequence>MTQKRQLADVTGQQNALCYFSSFLIFPSQQYGCPRYLFLLSVAIVFCLFTIIRTMVNFEALEESYLYPTVISTDREQPVVKIKETRNITSTPKSTKNRSANKRAKLTKEPRVCFVTAQFLTNPMKADRLMNPFARPDLYTSSKFKFLAFTNHPEFRPRGWTVMLRNYTSYRRDITKSRWPKFQGFKDPTIRSNCDVVFYFDGQCEVIGSKSDFWNVSQEILQSDIGLAQMLHPKGGDVESEFKRILMDSKDILSNVKKSFAWLHSQDDYRQNIPIYQNKYFAYNPHSSKFQKVANFFWNHYSLEEDSWRDQPLWAYSLHHFNVTPLLLSNTKLIRDKWKHRGINGHRYDEAADGLSTTSQTSPFNVTDTELCFIHIGMTGGDRVRMQFANGKSKIYHPPKLPTLRLWKEFHTNQLGMLRSSSVKHCDYIVAWVRDPVERSVAAYKDFFQESSQNSSKKLLGKLRKLRNKLKGYGDLGSLAEKLYDRRGNAKNSKQVNGAQRVFSAIPHIKYSTAWYFWSDEKERPLVPVPGPFQPPPTAWSWLTHPDFLSRLVFVGANECYEEEERRFAMMFGVDSSSLEHNDANSTESAPRELSPAAYKNLKRFLHEDYEVLRTLKSYGLLHCDKLIKKLG</sequence>
<keyword evidence="1" id="KW-0812">Transmembrane</keyword>
<protein>
    <submittedName>
        <fullName evidence="2">Uncharacterized protein</fullName>
    </submittedName>
</protein>
<reference evidence="2" key="1">
    <citation type="journal article" date="2021" name="Sci. Rep.">
        <title>Diploid genomic architecture of Nitzschia inconspicua, an elite biomass production diatom.</title>
        <authorList>
            <person name="Oliver A."/>
            <person name="Podell S."/>
            <person name="Pinowska A."/>
            <person name="Traller J.C."/>
            <person name="Smith S.R."/>
            <person name="McClure R."/>
            <person name="Beliaev A."/>
            <person name="Bohutskyi P."/>
            <person name="Hill E.A."/>
            <person name="Rabines A."/>
            <person name="Zheng H."/>
            <person name="Allen L.Z."/>
            <person name="Kuo A."/>
            <person name="Grigoriev I.V."/>
            <person name="Allen A.E."/>
            <person name="Hazlebeck D."/>
            <person name="Allen E.E."/>
        </authorList>
    </citation>
    <scope>NUCLEOTIDE SEQUENCE</scope>
    <source>
        <strain evidence="2">Hildebrandi</strain>
    </source>
</reference>
<proteinExistence type="predicted"/>
<keyword evidence="3" id="KW-1185">Reference proteome</keyword>
<evidence type="ECO:0000313" key="3">
    <source>
        <dbReference type="Proteomes" id="UP000693970"/>
    </source>
</evidence>
<reference evidence="2" key="2">
    <citation type="submission" date="2021-04" db="EMBL/GenBank/DDBJ databases">
        <authorList>
            <person name="Podell S."/>
        </authorList>
    </citation>
    <scope>NUCLEOTIDE SEQUENCE</scope>
    <source>
        <strain evidence="2">Hildebrandi</strain>
    </source>
</reference>
<accession>A0A9K3Q443</accession>
<keyword evidence="1" id="KW-1133">Transmembrane helix</keyword>
<keyword evidence="1" id="KW-0472">Membrane</keyword>
<evidence type="ECO:0000256" key="1">
    <source>
        <dbReference type="SAM" id="Phobius"/>
    </source>
</evidence>
<gene>
    <name evidence="2" type="ORF">IV203_019247</name>
</gene>
<comment type="caution">
    <text evidence="2">The sequence shown here is derived from an EMBL/GenBank/DDBJ whole genome shotgun (WGS) entry which is preliminary data.</text>
</comment>
<dbReference type="AlphaFoldDB" id="A0A9K3Q443"/>
<evidence type="ECO:0000313" key="2">
    <source>
        <dbReference type="EMBL" id="KAG7370677.1"/>
    </source>
</evidence>
<dbReference type="Proteomes" id="UP000693970">
    <property type="component" value="Unassembled WGS sequence"/>
</dbReference>
<organism evidence="2 3">
    <name type="scientific">Nitzschia inconspicua</name>
    <dbReference type="NCBI Taxonomy" id="303405"/>
    <lineage>
        <taxon>Eukaryota</taxon>
        <taxon>Sar</taxon>
        <taxon>Stramenopiles</taxon>
        <taxon>Ochrophyta</taxon>
        <taxon>Bacillariophyta</taxon>
        <taxon>Bacillariophyceae</taxon>
        <taxon>Bacillariophycidae</taxon>
        <taxon>Bacillariales</taxon>
        <taxon>Bacillariaceae</taxon>
        <taxon>Nitzschia</taxon>
    </lineage>
</organism>
<feature type="transmembrane region" description="Helical" evidence="1">
    <location>
        <begin position="36"/>
        <end position="56"/>
    </location>
</feature>